<dbReference type="GO" id="GO:0035725">
    <property type="term" value="P:sodium ion transmembrane transport"/>
    <property type="evidence" value="ECO:0007669"/>
    <property type="project" value="TreeGrafter"/>
</dbReference>
<evidence type="ECO:0000256" key="10">
    <source>
        <dbReference type="SAM" id="MobiDB-lite"/>
    </source>
</evidence>
<reference evidence="12" key="2">
    <citation type="submission" date="2021-09" db="EMBL/GenBank/DDBJ databases">
        <authorList>
            <person name="Jia N."/>
            <person name="Wang J."/>
            <person name="Shi W."/>
            <person name="Du L."/>
            <person name="Sun Y."/>
            <person name="Zhan W."/>
            <person name="Jiang J."/>
            <person name="Wang Q."/>
            <person name="Zhang B."/>
            <person name="Ji P."/>
            <person name="Sakyi L.B."/>
            <person name="Cui X."/>
            <person name="Yuan T."/>
            <person name="Jiang B."/>
            <person name="Yang W."/>
            <person name="Lam T.T.-Y."/>
            <person name="Chang Q."/>
            <person name="Ding S."/>
            <person name="Wang X."/>
            <person name="Zhu J."/>
            <person name="Ruan X."/>
            <person name="Zhao L."/>
            <person name="Wei J."/>
            <person name="Que T."/>
            <person name="Du C."/>
            <person name="Cheng J."/>
            <person name="Dai P."/>
            <person name="Han X."/>
            <person name="Huang E."/>
            <person name="Gao Y."/>
            <person name="Liu J."/>
            <person name="Shao H."/>
            <person name="Ye R."/>
            <person name="Li L."/>
            <person name="Wei W."/>
            <person name="Wang X."/>
            <person name="Wang C."/>
            <person name="Huo Q."/>
            <person name="Li W."/>
            <person name="Guo W."/>
            <person name="Chen H."/>
            <person name="Chen S."/>
            <person name="Zhou L."/>
            <person name="Zhou L."/>
            <person name="Ni X."/>
            <person name="Tian J."/>
            <person name="Zhou Y."/>
            <person name="Sheng Y."/>
            <person name="Liu T."/>
            <person name="Pan Y."/>
            <person name="Xia L."/>
            <person name="Li J."/>
            <person name="Zhao F."/>
            <person name="Cao W."/>
        </authorList>
    </citation>
    <scope>NUCLEOTIDE SEQUENCE</scope>
    <source>
        <strain evidence="12">Rmic-2018</strain>
        <tissue evidence="12">Larvae</tissue>
    </source>
</reference>
<evidence type="ECO:0000256" key="9">
    <source>
        <dbReference type="PIRSR" id="PIRSR600175-2"/>
    </source>
</evidence>
<feature type="binding site" evidence="8">
    <location>
        <position position="445"/>
    </location>
    <ligand>
        <name>Na(+)</name>
        <dbReference type="ChEBI" id="CHEBI:29101"/>
        <label>1</label>
    </ligand>
</feature>
<feature type="transmembrane region" description="Helical" evidence="11">
    <location>
        <begin position="337"/>
        <end position="362"/>
    </location>
</feature>
<feature type="transmembrane region" description="Helical" evidence="11">
    <location>
        <begin position="590"/>
        <end position="611"/>
    </location>
</feature>
<dbReference type="PRINTS" id="PR00176">
    <property type="entry name" value="NANEUSMPORT"/>
</dbReference>
<dbReference type="EMBL" id="JABSTU010000009">
    <property type="protein sequence ID" value="KAH8020448.1"/>
    <property type="molecule type" value="Genomic_DNA"/>
</dbReference>
<dbReference type="Proteomes" id="UP000821866">
    <property type="component" value="Chromosome 7"/>
</dbReference>
<dbReference type="GO" id="GO:0046872">
    <property type="term" value="F:metal ion binding"/>
    <property type="evidence" value="ECO:0007669"/>
    <property type="project" value="UniProtKB-KW"/>
</dbReference>
<dbReference type="PROSITE" id="PS50267">
    <property type="entry name" value="NA_NEUROTRAN_SYMP_3"/>
    <property type="match status" value="1"/>
</dbReference>
<dbReference type="GO" id="GO:0005886">
    <property type="term" value="C:plasma membrane"/>
    <property type="evidence" value="ECO:0007669"/>
    <property type="project" value="TreeGrafter"/>
</dbReference>
<accession>A0A9J6DEQ4</accession>
<feature type="transmembrane region" description="Helical" evidence="11">
    <location>
        <begin position="475"/>
        <end position="493"/>
    </location>
</feature>
<evidence type="ECO:0000256" key="5">
    <source>
        <dbReference type="ARBA" id="ARBA00022847"/>
    </source>
</evidence>
<organism evidence="12 13">
    <name type="scientific">Rhipicephalus microplus</name>
    <name type="common">Cattle tick</name>
    <name type="synonym">Boophilus microplus</name>
    <dbReference type="NCBI Taxonomy" id="6941"/>
    <lineage>
        <taxon>Eukaryota</taxon>
        <taxon>Metazoa</taxon>
        <taxon>Ecdysozoa</taxon>
        <taxon>Arthropoda</taxon>
        <taxon>Chelicerata</taxon>
        <taxon>Arachnida</taxon>
        <taxon>Acari</taxon>
        <taxon>Parasitiformes</taxon>
        <taxon>Ixodida</taxon>
        <taxon>Ixodoidea</taxon>
        <taxon>Ixodidae</taxon>
        <taxon>Rhipicephalinae</taxon>
        <taxon>Rhipicephalus</taxon>
        <taxon>Boophilus</taxon>
    </lineage>
</organism>
<keyword evidence="8" id="KW-0915">Sodium</keyword>
<feature type="binding site" evidence="8">
    <location>
        <position position="448"/>
    </location>
    <ligand>
        <name>Na(+)</name>
        <dbReference type="ChEBI" id="CHEBI:29101"/>
        <label>1</label>
    </ligand>
</feature>
<feature type="transmembrane region" description="Helical" evidence="11">
    <location>
        <begin position="180"/>
        <end position="197"/>
    </location>
</feature>
<evidence type="ECO:0000256" key="7">
    <source>
        <dbReference type="ARBA" id="ARBA00023136"/>
    </source>
</evidence>
<feature type="compositionally biased region" description="Basic and acidic residues" evidence="10">
    <location>
        <begin position="126"/>
        <end position="142"/>
    </location>
</feature>
<dbReference type="PANTHER" id="PTHR11616">
    <property type="entry name" value="SODIUM/CHLORIDE DEPENDENT TRANSPORTER"/>
    <property type="match status" value="1"/>
</dbReference>
<keyword evidence="3" id="KW-0813">Transport</keyword>
<name>A0A9J6DEQ4_RHIMP</name>
<evidence type="ECO:0000313" key="12">
    <source>
        <dbReference type="EMBL" id="KAH8020448.1"/>
    </source>
</evidence>
<feature type="binding site" evidence="8">
    <location>
        <position position="449"/>
    </location>
    <ligand>
        <name>Na(+)</name>
        <dbReference type="ChEBI" id="CHEBI:29101"/>
        <label>1</label>
    </ligand>
</feature>
<keyword evidence="6 11" id="KW-1133">Transmembrane helix</keyword>
<dbReference type="PANTHER" id="PTHR11616:SF309">
    <property type="entry name" value="TRANSPORTER"/>
    <property type="match status" value="1"/>
</dbReference>
<proteinExistence type="inferred from homology"/>
<feature type="binding site" evidence="8">
    <location>
        <position position="348"/>
    </location>
    <ligand>
        <name>Na(+)</name>
        <dbReference type="ChEBI" id="CHEBI:29101"/>
        <label>1</label>
    </ligand>
</feature>
<evidence type="ECO:0000256" key="1">
    <source>
        <dbReference type="ARBA" id="ARBA00004141"/>
    </source>
</evidence>
<feature type="disulfide bond" evidence="9">
    <location>
        <begin position="206"/>
        <end position="215"/>
    </location>
</feature>
<evidence type="ECO:0000256" key="6">
    <source>
        <dbReference type="ARBA" id="ARBA00022989"/>
    </source>
</evidence>
<dbReference type="InterPro" id="IPR000175">
    <property type="entry name" value="Na/ntran_symport"/>
</dbReference>
<sequence length="662" mass="73818">MYFSPFLSRDFPFLSALISCFDVPSSPNCIPPLSLHPQTPPTSSHLAPTMPVPPAPRVLSLPATSFTPRFPFSLPLSFPLRLLSLATTVPPCDAREALEEEEEFFCGGGCLGDAGIRAPMRFDRARGSDPRAKLSRDEERRSGPWGAASLHGAPFPPLHTLLATTGVGFASMTMIGLSNIYYIVLIAYTLYYLVASFRSPLPWEQCGNEWNTERCLGIRENISSLAERNLTAAQAVSSVKEYWENNVLGITNGLEEVGSLRPELALYLLLAWFLVYIVIWRGLHQIQCTFQIIWCTALFPYLILFILFIRGVTLEGASEGLLYYLRPDWSKLRDPRVWIAAGTQVLFSYGIGIGANVALGSYNKYNHNFYRDSMIVCTICSGTSLFAGLVIFSVLGHMAHIQDKDVSEVARSGPGLAFLAYPEMVVQLPFAPVWAVLFFLMLIVLGIDSQFCTVEALVTGLVDEFASTLRPYRRLFTLSVVVVQFLLGLPLVTQGGMYIFQLMDFFSASGVSLLTVVFFEIVGFAWIYGAKRIYANIKDMVGFTPNKYFFFCWLFAAPCVIVGMLVFYIAVPEPVTYSDHYVYPWWGEMVGWGMALASIMWIPTYAFYYLWNSSGTLLERIKKGVTPQVVPRKVQEGSPTSDESLALEPPANIVRVLLQEKS</sequence>
<dbReference type="InterPro" id="IPR037272">
    <property type="entry name" value="SNS_sf"/>
</dbReference>
<keyword evidence="7 11" id="KW-0472">Membrane</keyword>
<evidence type="ECO:0000256" key="3">
    <source>
        <dbReference type="ARBA" id="ARBA00022448"/>
    </source>
</evidence>
<feature type="transmembrane region" description="Helical" evidence="11">
    <location>
        <begin position="428"/>
        <end position="447"/>
    </location>
</feature>
<feature type="transmembrane region" description="Helical" evidence="11">
    <location>
        <begin position="548"/>
        <end position="570"/>
    </location>
</feature>
<keyword evidence="5" id="KW-0769">Symport</keyword>
<comment type="subcellular location">
    <subcellularLocation>
        <location evidence="1">Membrane</location>
        <topology evidence="1">Multi-pass membrane protein</topology>
    </subcellularLocation>
</comment>
<keyword evidence="9" id="KW-1015">Disulfide bond</keyword>
<keyword evidence="13" id="KW-1185">Reference proteome</keyword>
<reference evidence="12" key="1">
    <citation type="journal article" date="2020" name="Cell">
        <title>Large-Scale Comparative Analyses of Tick Genomes Elucidate Their Genetic Diversity and Vector Capacities.</title>
        <authorList>
            <consortium name="Tick Genome and Microbiome Consortium (TIGMIC)"/>
            <person name="Jia N."/>
            <person name="Wang J."/>
            <person name="Shi W."/>
            <person name="Du L."/>
            <person name="Sun Y."/>
            <person name="Zhan W."/>
            <person name="Jiang J.F."/>
            <person name="Wang Q."/>
            <person name="Zhang B."/>
            <person name="Ji P."/>
            <person name="Bell-Sakyi L."/>
            <person name="Cui X.M."/>
            <person name="Yuan T.T."/>
            <person name="Jiang B.G."/>
            <person name="Yang W.F."/>
            <person name="Lam T.T."/>
            <person name="Chang Q.C."/>
            <person name="Ding S.J."/>
            <person name="Wang X.J."/>
            <person name="Zhu J.G."/>
            <person name="Ruan X.D."/>
            <person name="Zhao L."/>
            <person name="Wei J.T."/>
            <person name="Ye R.Z."/>
            <person name="Que T.C."/>
            <person name="Du C.H."/>
            <person name="Zhou Y.H."/>
            <person name="Cheng J.X."/>
            <person name="Dai P.F."/>
            <person name="Guo W.B."/>
            <person name="Han X.H."/>
            <person name="Huang E.J."/>
            <person name="Li L.F."/>
            <person name="Wei W."/>
            <person name="Gao Y.C."/>
            <person name="Liu J.Z."/>
            <person name="Shao H.Z."/>
            <person name="Wang X."/>
            <person name="Wang C.C."/>
            <person name="Yang T.C."/>
            <person name="Huo Q.B."/>
            <person name="Li W."/>
            <person name="Chen H.Y."/>
            <person name="Chen S.E."/>
            <person name="Zhou L.G."/>
            <person name="Ni X.B."/>
            <person name="Tian J.H."/>
            <person name="Sheng Y."/>
            <person name="Liu T."/>
            <person name="Pan Y.S."/>
            <person name="Xia L.Y."/>
            <person name="Li J."/>
            <person name="Zhao F."/>
            <person name="Cao W.C."/>
        </authorList>
    </citation>
    <scope>NUCLEOTIDE SEQUENCE</scope>
    <source>
        <strain evidence="12">Rmic-2018</strain>
    </source>
</reference>
<dbReference type="SUPFAM" id="SSF161070">
    <property type="entry name" value="SNF-like"/>
    <property type="match status" value="1"/>
</dbReference>
<dbReference type="GO" id="GO:0015293">
    <property type="term" value="F:symporter activity"/>
    <property type="evidence" value="ECO:0007669"/>
    <property type="project" value="UniProtKB-KW"/>
</dbReference>
<evidence type="ECO:0000256" key="11">
    <source>
        <dbReference type="SAM" id="Phobius"/>
    </source>
</evidence>
<evidence type="ECO:0000313" key="13">
    <source>
        <dbReference type="Proteomes" id="UP000821866"/>
    </source>
</evidence>
<dbReference type="VEuPathDB" id="VectorBase:LOC119174305"/>
<feature type="transmembrane region" description="Helical" evidence="11">
    <location>
        <begin position="264"/>
        <end position="280"/>
    </location>
</feature>
<comment type="similarity">
    <text evidence="2">Belongs to the sodium:neurotransmitter symporter (SNF) (TC 2.A.22) family.</text>
</comment>
<feature type="region of interest" description="Disordered" evidence="10">
    <location>
        <begin position="126"/>
        <end position="148"/>
    </location>
</feature>
<feature type="transmembrane region" description="Helical" evidence="11">
    <location>
        <begin position="505"/>
        <end position="528"/>
    </location>
</feature>
<dbReference type="AlphaFoldDB" id="A0A9J6DEQ4"/>
<evidence type="ECO:0000256" key="8">
    <source>
        <dbReference type="PIRSR" id="PIRSR600175-1"/>
    </source>
</evidence>
<dbReference type="Pfam" id="PF00209">
    <property type="entry name" value="SNF"/>
    <property type="match status" value="1"/>
</dbReference>
<keyword evidence="4 11" id="KW-0812">Transmembrane</keyword>
<feature type="transmembrane region" description="Helical" evidence="11">
    <location>
        <begin position="292"/>
        <end position="317"/>
    </location>
</feature>
<feature type="transmembrane region" description="Helical" evidence="11">
    <location>
        <begin position="374"/>
        <end position="395"/>
    </location>
</feature>
<comment type="caution">
    <text evidence="12">The sequence shown here is derived from an EMBL/GenBank/DDBJ whole genome shotgun (WGS) entry which is preliminary data.</text>
</comment>
<dbReference type="GO" id="GO:0006865">
    <property type="term" value="P:amino acid transport"/>
    <property type="evidence" value="ECO:0007669"/>
    <property type="project" value="TreeGrafter"/>
</dbReference>
<evidence type="ECO:0000256" key="4">
    <source>
        <dbReference type="ARBA" id="ARBA00022692"/>
    </source>
</evidence>
<keyword evidence="8" id="KW-0479">Metal-binding</keyword>
<gene>
    <name evidence="12" type="ORF">HPB51_001746</name>
</gene>
<evidence type="ECO:0000256" key="2">
    <source>
        <dbReference type="ARBA" id="ARBA00006459"/>
    </source>
</evidence>
<protein>
    <submittedName>
        <fullName evidence="12">Uncharacterized protein</fullName>
    </submittedName>
</protein>